<dbReference type="Gene3D" id="3.40.50.300">
    <property type="entry name" value="P-loop containing nucleotide triphosphate hydrolases"/>
    <property type="match status" value="2"/>
</dbReference>
<dbReference type="SUPFAM" id="SSF52540">
    <property type="entry name" value="P-loop containing nucleoside triphosphate hydrolases"/>
    <property type="match status" value="2"/>
</dbReference>
<sequence length="410" mass="46181">TLNVAENIYLGRYPVNKFGFINYKKMLKDATALMEKVGASIKVGTLIRDLSMTQRRLVELARALSMDVKLLIMDEPTKSFTDEEIKNLFEIVRILKTRGVTVIFISHNLNEIYSISDRVSVLRDGKLINTVLVQEATEEKLIKWMVGKDFNRFISTREKNIGSEVFSLENITKKGILENISFSVKNGEIIGLAGLTGSGRSAVANVMFGLMNPDSGKLMLNGKEIKIKTPNDAIKNGIGFVTEDRNIDGLLLKKTIRENITLANLGIFSRFSFIDHRSEKSESLKFIKLMNIKAISPEQIVMNLSGGNRQKVVFARWLLTKTKVLILDEPTVGIDIGAKQEIYRLISDLAKSGCSIIFISSEISELIRICDRIFAMRSGKIVHEFLQKDVSQEEIIYYCAGFYEKSNTKN</sequence>
<name>X1A6D9_9ZZZZ</name>
<evidence type="ECO:0000259" key="9">
    <source>
        <dbReference type="PROSITE" id="PS50893"/>
    </source>
</evidence>
<keyword evidence="5" id="KW-0547">Nucleotide-binding</keyword>
<feature type="domain" description="ABC transporter" evidence="9">
    <location>
        <begin position="156"/>
        <end position="403"/>
    </location>
</feature>
<protein>
    <recommendedName>
        <fullName evidence="9">ABC transporter domain-containing protein</fullName>
    </recommendedName>
</protein>
<dbReference type="InterPro" id="IPR003593">
    <property type="entry name" value="AAA+_ATPase"/>
</dbReference>
<evidence type="ECO:0000256" key="1">
    <source>
        <dbReference type="ARBA" id="ARBA00022448"/>
    </source>
</evidence>
<dbReference type="PANTHER" id="PTHR43790">
    <property type="entry name" value="CARBOHYDRATE TRANSPORT ATP-BINDING PROTEIN MG119-RELATED"/>
    <property type="match status" value="1"/>
</dbReference>
<dbReference type="AlphaFoldDB" id="X1A6D9"/>
<evidence type="ECO:0000256" key="8">
    <source>
        <dbReference type="ARBA" id="ARBA00023136"/>
    </source>
</evidence>
<proteinExistence type="predicted"/>
<dbReference type="GO" id="GO:0005524">
    <property type="term" value="F:ATP binding"/>
    <property type="evidence" value="ECO:0007669"/>
    <property type="project" value="UniProtKB-KW"/>
</dbReference>
<keyword evidence="8" id="KW-0472">Membrane</keyword>
<dbReference type="PANTHER" id="PTHR43790:SF3">
    <property type="entry name" value="D-ALLOSE IMPORT ATP-BINDING PROTEIN ALSA-RELATED"/>
    <property type="match status" value="1"/>
</dbReference>
<dbReference type="PROSITE" id="PS00211">
    <property type="entry name" value="ABC_TRANSPORTER_1"/>
    <property type="match status" value="1"/>
</dbReference>
<reference evidence="10" key="1">
    <citation type="journal article" date="2014" name="Front. Microbiol.">
        <title>High frequency of phylogenetically diverse reductive dehalogenase-homologous genes in deep subseafloor sedimentary metagenomes.</title>
        <authorList>
            <person name="Kawai M."/>
            <person name="Futagami T."/>
            <person name="Toyoda A."/>
            <person name="Takaki Y."/>
            <person name="Nishi S."/>
            <person name="Hori S."/>
            <person name="Arai W."/>
            <person name="Tsubouchi T."/>
            <person name="Morono Y."/>
            <person name="Uchiyama I."/>
            <person name="Ito T."/>
            <person name="Fujiyama A."/>
            <person name="Inagaki F."/>
            <person name="Takami H."/>
        </authorList>
    </citation>
    <scope>NUCLEOTIDE SEQUENCE</scope>
    <source>
        <strain evidence="10">Expedition CK06-06</strain>
    </source>
</reference>
<dbReference type="InterPro" id="IPR017871">
    <property type="entry name" value="ABC_transporter-like_CS"/>
</dbReference>
<feature type="non-terminal residue" evidence="10">
    <location>
        <position position="1"/>
    </location>
</feature>
<comment type="caution">
    <text evidence="10">The sequence shown here is derived from an EMBL/GenBank/DDBJ whole genome shotgun (WGS) entry which is preliminary data.</text>
</comment>
<evidence type="ECO:0000256" key="6">
    <source>
        <dbReference type="ARBA" id="ARBA00022840"/>
    </source>
</evidence>
<keyword evidence="4" id="KW-0677">Repeat</keyword>
<dbReference type="SMART" id="SM00382">
    <property type="entry name" value="AAA"/>
    <property type="match status" value="1"/>
</dbReference>
<evidence type="ECO:0000256" key="7">
    <source>
        <dbReference type="ARBA" id="ARBA00022967"/>
    </source>
</evidence>
<evidence type="ECO:0000256" key="5">
    <source>
        <dbReference type="ARBA" id="ARBA00022741"/>
    </source>
</evidence>
<keyword evidence="1" id="KW-0813">Transport</keyword>
<gene>
    <name evidence="10" type="ORF">S01H4_01322</name>
</gene>
<dbReference type="GO" id="GO:0016887">
    <property type="term" value="F:ATP hydrolysis activity"/>
    <property type="evidence" value="ECO:0007669"/>
    <property type="project" value="InterPro"/>
</dbReference>
<dbReference type="EMBL" id="BART01000235">
    <property type="protein sequence ID" value="GAG68353.1"/>
    <property type="molecule type" value="Genomic_DNA"/>
</dbReference>
<dbReference type="InterPro" id="IPR003439">
    <property type="entry name" value="ABC_transporter-like_ATP-bd"/>
</dbReference>
<organism evidence="10">
    <name type="scientific">marine sediment metagenome</name>
    <dbReference type="NCBI Taxonomy" id="412755"/>
    <lineage>
        <taxon>unclassified sequences</taxon>
        <taxon>metagenomes</taxon>
        <taxon>ecological metagenomes</taxon>
    </lineage>
</organism>
<dbReference type="CDD" id="cd03215">
    <property type="entry name" value="ABC_Carb_Monos_II"/>
    <property type="match status" value="1"/>
</dbReference>
<dbReference type="InterPro" id="IPR027417">
    <property type="entry name" value="P-loop_NTPase"/>
</dbReference>
<keyword evidence="3" id="KW-0762">Sugar transport</keyword>
<keyword evidence="2" id="KW-1003">Cell membrane</keyword>
<accession>X1A6D9</accession>
<dbReference type="InterPro" id="IPR050107">
    <property type="entry name" value="ABC_carbohydrate_import_ATPase"/>
</dbReference>
<dbReference type="PROSITE" id="PS50893">
    <property type="entry name" value="ABC_TRANSPORTER_2"/>
    <property type="match status" value="1"/>
</dbReference>
<keyword evidence="7" id="KW-1278">Translocase</keyword>
<dbReference type="Pfam" id="PF00005">
    <property type="entry name" value="ABC_tran"/>
    <property type="match status" value="2"/>
</dbReference>
<keyword evidence="6" id="KW-0067">ATP-binding</keyword>
<evidence type="ECO:0000256" key="4">
    <source>
        <dbReference type="ARBA" id="ARBA00022737"/>
    </source>
</evidence>
<evidence type="ECO:0000256" key="3">
    <source>
        <dbReference type="ARBA" id="ARBA00022597"/>
    </source>
</evidence>
<evidence type="ECO:0000256" key="2">
    <source>
        <dbReference type="ARBA" id="ARBA00022475"/>
    </source>
</evidence>
<evidence type="ECO:0000313" key="10">
    <source>
        <dbReference type="EMBL" id="GAG68353.1"/>
    </source>
</evidence>